<organism evidence="2">
    <name type="scientific">marine sediment metagenome</name>
    <dbReference type="NCBI Taxonomy" id="412755"/>
    <lineage>
        <taxon>unclassified sequences</taxon>
        <taxon>metagenomes</taxon>
        <taxon>ecological metagenomes</taxon>
    </lineage>
</organism>
<feature type="transmembrane region" description="Helical" evidence="1">
    <location>
        <begin position="20"/>
        <end position="41"/>
    </location>
</feature>
<reference evidence="2" key="1">
    <citation type="journal article" date="2014" name="Front. Microbiol.">
        <title>High frequency of phylogenetically diverse reductive dehalogenase-homologous genes in deep subseafloor sedimentary metagenomes.</title>
        <authorList>
            <person name="Kawai M."/>
            <person name="Futagami T."/>
            <person name="Toyoda A."/>
            <person name="Takaki Y."/>
            <person name="Nishi S."/>
            <person name="Hori S."/>
            <person name="Arai W."/>
            <person name="Tsubouchi T."/>
            <person name="Morono Y."/>
            <person name="Uchiyama I."/>
            <person name="Ito T."/>
            <person name="Fujiyama A."/>
            <person name="Inagaki F."/>
            <person name="Takami H."/>
        </authorList>
    </citation>
    <scope>NUCLEOTIDE SEQUENCE</scope>
    <source>
        <strain evidence="2">Expedition CK06-06</strain>
    </source>
</reference>
<protein>
    <submittedName>
        <fullName evidence="2">Uncharacterized protein</fullName>
    </submittedName>
</protein>
<keyword evidence="1" id="KW-1133">Transmembrane helix</keyword>
<evidence type="ECO:0000313" key="2">
    <source>
        <dbReference type="EMBL" id="GAH15242.1"/>
    </source>
</evidence>
<evidence type="ECO:0000256" key="1">
    <source>
        <dbReference type="SAM" id="Phobius"/>
    </source>
</evidence>
<keyword evidence="1" id="KW-0812">Transmembrane</keyword>
<feature type="non-terminal residue" evidence="2">
    <location>
        <position position="1"/>
    </location>
</feature>
<name>X1D4U9_9ZZZZ</name>
<comment type="caution">
    <text evidence="2">The sequence shown here is derived from an EMBL/GenBank/DDBJ whole genome shotgun (WGS) entry which is preliminary data.</text>
</comment>
<gene>
    <name evidence="2" type="ORF">S01H4_63511</name>
</gene>
<sequence>FLTTYRNKLKLSILSKNFKYITVTIICILNFSQIFTFYPFVDLYGVGIKECNIVLGKWINENSLSNSSLAVWDAGVIPFYSNIRTIDIYPDSLQDLHLYNNPEDGDYILEQNITFLLLNDEYFSYIKADIRFLNNY</sequence>
<dbReference type="AlphaFoldDB" id="X1D4U9"/>
<dbReference type="EMBL" id="BART01038216">
    <property type="protein sequence ID" value="GAH15242.1"/>
    <property type="molecule type" value="Genomic_DNA"/>
</dbReference>
<feature type="non-terminal residue" evidence="2">
    <location>
        <position position="136"/>
    </location>
</feature>
<keyword evidence="1" id="KW-0472">Membrane</keyword>
<accession>X1D4U9</accession>
<proteinExistence type="predicted"/>